<feature type="chain" id="PRO_5045314320" description="Endonuclease/exonuclease/phosphatase domain-containing protein" evidence="1">
    <location>
        <begin position="26"/>
        <end position="272"/>
    </location>
</feature>
<accession>A0ABP6VKW5</accession>
<dbReference type="EMBL" id="BAAAZN010000003">
    <property type="protein sequence ID" value="GAA3535836.1"/>
    <property type="molecule type" value="Genomic_DNA"/>
</dbReference>
<dbReference type="SUPFAM" id="SSF56219">
    <property type="entry name" value="DNase I-like"/>
    <property type="match status" value="1"/>
</dbReference>
<reference evidence="4" key="1">
    <citation type="journal article" date="2019" name="Int. J. Syst. Evol. Microbiol.">
        <title>The Global Catalogue of Microorganisms (GCM) 10K type strain sequencing project: providing services to taxonomists for standard genome sequencing and annotation.</title>
        <authorList>
            <consortium name="The Broad Institute Genomics Platform"/>
            <consortium name="The Broad Institute Genome Sequencing Center for Infectious Disease"/>
            <person name="Wu L."/>
            <person name="Ma J."/>
        </authorList>
    </citation>
    <scope>NUCLEOTIDE SEQUENCE [LARGE SCALE GENOMIC DNA]</scope>
    <source>
        <strain evidence="4">JCM 16898</strain>
    </source>
</reference>
<keyword evidence="1" id="KW-0732">Signal</keyword>
<dbReference type="Gene3D" id="3.60.10.10">
    <property type="entry name" value="Endonuclease/exonuclease/phosphatase"/>
    <property type="match status" value="1"/>
</dbReference>
<name>A0ABP6VKW5_9PSEU</name>
<dbReference type="InterPro" id="IPR005135">
    <property type="entry name" value="Endo/exonuclease/phosphatase"/>
</dbReference>
<gene>
    <name evidence="3" type="ORF">GCM10022222_19370</name>
</gene>
<organism evidence="3 4">
    <name type="scientific">Amycolatopsis ultiminotia</name>
    <dbReference type="NCBI Taxonomy" id="543629"/>
    <lineage>
        <taxon>Bacteria</taxon>
        <taxon>Bacillati</taxon>
        <taxon>Actinomycetota</taxon>
        <taxon>Actinomycetes</taxon>
        <taxon>Pseudonocardiales</taxon>
        <taxon>Pseudonocardiaceae</taxon>
        <taxon>Amycolatopsis</taxon>
    </lineage>
</organism>
<evidence type="ECO:0000313" key="3">
    <source>
        <dbReference type="EMBL" id="GAA3535836.1"/>
    </source>
</evidence>
<feature type="domain" description="Endonuclease/exonuclease/phosphatase" evidence="2">
    <location>
        <begin position="32"/>
        <end position="263"/>
    </location>
</feature>
<dbReference type="InterPro" id="IPR036691">
    <property type="entry name" value="Endo/exonu/phosph_ase_sf"/>
</dbReference>
<keyword evidence="4" id="KW-1185">Reference proteome</keyword>
<evidence type="ECO:0000259" key="2">
    <source>
        <dbReference type="Pfam" id="PF03372"/>
    </source>
</evidence>
<evidence type="ECO:0000313" key="4">
    <source>
        <dbReference type="Proteomes" id="UP001500689"/>
    </source>
</evidence>
<protein>
    <recommendedName>
        <fullName evidence="2">Endonuclease/exonuclease/phosphatase domain-containing protein</fullName>
    </recommendedName>
</protein>
<comment type="caution">
    <text evidence="3">The sequence shown here is derived from an EMBL/GenBank/DDBJ whole genome shotgun (WGS) entry which is preliminary data.</text>
</comment>
<feature type="signal peptide" evidence="1">
    <location>
        <begin position="1"/>
        <end position="25"/>
    </location>
</feature>
<proteinExistence type="predicted"/>
<evidence type="ECO:0000256" key="1">
    <source>
        <dbReference type="SAM" id="SignalP"/>
    </source>
</evidence>
<dbReference type="Pfam" id="PF03372">
    <property type="entry name" value="Exo_endo_phos"/>
    <property type="match status" value="1"/>
</dbReference>
<sequence length="272" mass="29110">MKRSRICLVGALAAAAALAPATAQAATERVYLQFNLAGNTQHGGDTGVADAVANSVEDRKPSVVTLNEVCGSQYTRLTQRLADEGYHSAAGATGPTCDNGTKYGNAIFVHNSVREYADYRLPKTSDQSEPRRMLCVAATEGKSMACVTHLSKGEFKEERKKQVEFVAGKAQEFEAAGYRVIIGGDFNTEPRADIIDPMFASCYRPNGSGKLYEAASERCGRRAGEATTDHGGTDGAGKIDYLFFSGEYRALSADAVPVGVSDHHLLWAKASR</sequence>
<dbReference type="Proteomes" id="UP001500689">
    <property type="component" value="Unassembled WGS sequence"/>
</dbReference>
<dbReference type="RefSeq" id="WP_344857682.1">
    <property type="nucleotide sequence ID" value="NZ_BAAAZN010000003.1"/>
</dbReference>